<dbReference type="GO" id="GO:0016878">
    <property type="term" value="F:acid-thiol ligase activity"/>
    <property type="evidence" value="ECO:0007669"/>
    <property type="project" value="UniProtKB-ARBA"/>
</dbReference>
<dbReference type="SUPFAM" id="SSF56801">
    <property type="entry name" value="Acetyl-CoA synthetase-like"/>
    <property type="match status" value="1"/>
</dbReference>
<dbReference type="FunFam" id="3.30.300.30:FF:000008">
    <property type="entry name" value="2,3-dihydroxybenzoate-AMP ligase"/>
    <property type="match status" value="1"/>
</dbReference>
<dbReference type="Proteomes" id="UP000233276">
    <property type="component" value="Chromosome"/>
</dbReference>
<dbReference type="PANTHER" id="PTHR43767:SF1">
    <property type="entry name" value="NONRIBOSOMAL PEPTIDE SYNTHASE PES1 (EUROFUNG)-RELATED"/>
    <property type="match status" value="1"/>
</dbReference>
<evidence type="ECO:0000256" key="1">
    <source>
        <dbReference type="ARBA" id="ARBA00006432"/>
    </source>
</evidence>
<reference evidence="6 7" key="1">
    <citation type="submission" date="2017-12" db="EMBL/GenBank/DDBJ databases">
        <title>Isolation and characterization of estrogens degradatiion strain Microbacterium hominis SJTG1.</title>
        <authorList>
            <person name="Xiong W."/>
            <person name="Yin C."/>
            <person name="Zheng D."/>
            <person name="Liang R."/>
        </authorList>
    </citation>
    <scope>NUCLEOTIDE SEQUENCE [LARGE SCALE GENOMIC DNA]</scope>
    <source>
        <strain evidence="6 7">SJTG1</strain>
    </source>
</reference>
<dbReference type="RefSeq" id="WP_101306507.1">
    <property type="nucleotide sequence ID" value="NZ_CP025299.1"/>
</dbReference>
<dbReference type="Gene3D" id="3.40.50.12780">
    <property type="entry name" value="N-terminal domain of ligase-like"/>
    <property type="match status" value="1"/>
</dbReference>
<evidence type="ECO:0000259" key="4">
    <source>
        <dbReference type="Pfam" id="PF00501"/>
    </source>
</evidence>
<evidence type="ECO:0000256" key="3">
    <source>
        <dbReference type="SAM" id="MobiDB-lite"/>
    </source>
</evidence>
<evidence type="ECO:0000313" key="6">
    <source>
        <dbReference type="EMBL" id="AUG30093.1"/>
    </source>
</evidence>
<evidence type="ECO:0000313" key="7">
    <source>
        <dbReference type="Proteomes" id="UP000233276"/>
    </source>
</evidence>
<dbReference type="InterPro" id="IPR020845">
    <property type="entry name" value="AMP-binding_CS"/>
</dbReference>
<feature type="domain" description="AMP-dependent synthetase/ligase" evidence="4">
    <location>
        <begin position="21"/>
        <end position="351"/>
    </location>
</feature>
<dbReference type="KEGG" id="mhos:CXR34_11975"/>
<evidence type="ECO:0000259" key="5">
    <source>
        <dbReference type="Pfam" id="PF13193"/>
    </source>
</evidence>
<gene>
    <name evidence="6" type="ORF">CXR34_11975</name>
</gene>
<dbReference type="InterPro" id="IPR045851">
    <property type="entry name" value="AMP-bd_C_sf"/>
</dbReference>
<dbReference type="PROSITE" id="PS00455">
    <property type="entry name" value="AMP_BINDING"/>
    <property type="match status" value="1"/>
</dbReference>
<dbReference type="InterPro" id="IPR025110">
    <property type="entry name" value="AMP-bd_C"/>
</dbReference>
<name>A0A2K9DZK0_9MICO</name>
<dbReference type="AlphaFoldDB" id="A0A2K9DZK0"/>
<dbReference type="InterPro" id="IPR042099">
    <property type="entry name" value="ANL_N_sf"/>
</dbReference>
<dbReference type="Gene3D" id="3.30.300.30">
    <property type="match status" value="1"/>
</dbReference>
<proteinExistence type="inferred from homology"/>
<keyword evidence="2" id="KW-0436">Ligase</keyword>
<dbReference type="InterPro" id="IPR000873">
    <property type="entry name" value="AMP-dep_synth/lig_dom"/>
</dbReference>
<organism evidence="6 7">
    <name type="scientific">Microbacterium hominis</name>
    <dbReference type="NCBI Taxonomy" id="162426"/>
    <lineage>
        <taxon>Bacteria</taxon>
        <taxon>Bacillati</taxon>
        <taxon>Actinomycetota</taxon>
        <taxon>Actinomycetes</taxon>
        <taxon>Micrococcales</taxon>
        <taxon>Microbacteriaceae</taxon>
        <taxon>Microbacterium</taxon>
    </lineage>
</organism>
<sequence>MTVHPHSRLPQLPWNGPAAGTDAPAVRDVRRELTYRGLEREAAGFAEQLRSLGIGDGAVVAVMLPNSIELLVAILGAWRVGAAVTPINPTFTAREAGYQVADSGARILVGPALDGIEVLRLGADDLQREPRLPVADPRIQPSRVALLVYTSGSTGQPKGVMLDHENLEAMATQMATHFQLSPRDHALLVLPLFHVNSICVTFLAPLSVGAQVTVLERFAPAVFIDAVERYRPTYFSGVPAIFAHLSVLPDEVALDASSLRFAVCGAAPASAELLARCEERFDIAITEGYGLTEGTCASACNPPQGLRKPGTVGPALPGQQIRIVDEQGRELPVGQRGEVVISGPTVMRGYLGRLDATAQAIRDGWLHTGDIGVLDADGYLTIVDRIKDMIIRGGENIYPKEIESFLATHPAVLESAVVGRPDAVLGEVPVAQVVLRPDAADTTVDELLAHCATGLTKIKIPVALEIVDALPRNSVGKIDKPALRLMLLAQV</sequence>
<protein>
    <submittedName>
        <fullName evidence="6">AMP-dependent synthetase</fullName>
    </submittedName>
</protein>
<evidence type="ECO:0000256" key="2">
    <source>
        <dbReference type="ARBA" id="ARBA00022598"/>
    </source>
</evidence>
<accession>A0A2K9DZK0</accession>
<feature type="region of interest" description="Disordered" evidence="3">
    <location>
        <begin position="1"/>
        <end position="23"/>
    </location>
</feature>
<dbReference type="Pfam" id="PF00501">
    <property type="entry name" value="AMP-binding"/>
    <property type="match status" value="1"/>
</dbReference>
<dbReference type="EMBL" id="CP025299">
    <property type="protein sequence ID" value="AUG30093.1"/>
    <property type="molecule type" value="Genomic_DNA"/>
</dbReference>
<comment type="similarity">
    <text evidence="1">Belongs to the ATP-dependent AMP-binding enzyme family.</text>
</comment>
<dbReference type="InterPro" id="IPR050237">
    <property type="entry name" value="ATP-dep_AMP-bd_enzyme"/>
</dbReference>
<dbReference type="PANTHER" id="PTHR43767">
    <property type="entry name" value="LONG-CHAIN-FATTY-ACID--COA LIGASE"/>
    <property type="match status" value="1"/>
</dbReference>
<feature type="domain" description="AMP-binding enzyme C-terminal" evidence="5">
    <location>
        <begin position="401"/>
        <end position="477"/>
    </location>
</feature>
<dbReference type="Pfam" id="PF13193">
    <property type="entry name" value="AMP-binding_C"/>
    <property type="match status" value="1"/>
</dbReference>